<gene>
    <name evidence="2" type="ORF">QGM71_15155</name>
</gene>
<organism evidence="2 3">
    <name type="scientific">Virgibacillus tibetensis</name>
    <dbReference type="NCBI Taxonomy" id="3042313"/>
    <lineage>
        <taxon>Bacteria</taxon>
        <taxon>Bacillati</taxon>
        <taxon>Bacillota</taxon>
        <taxon>Bacilli</taxon>
        <taxon>Bacillales</taxon>
        <taxon>Bacillaceae</taxon>
        <taxon>Virgibacillus</taxon>
    </lineage>
</organism>
<dbReference type="EMBL" id="JARZFX010000008">
    <property type="protein sequence ID" value="MEC5424823.1"/>
    <property type="molecule type" value="Genomic_DNA"/>
</dbReference>
<evidence type="ECO:0000256" key="1">
    <source>
        <dbReference type="SAM" id="Phobius"/>
    </source>
</evidence>
<sequence length="53" mass="5744">MFILGIGITADIIPLRITIAVSAISMFAASLVFSAAVIKSLKKKFYLEENEVV</sequence>
<evidence type="ECO:0000313" key="2">
    <source>
        <dbReference type="EMBL" id="MEC5424823.1"/>
    </source>
</evidence>
<feature type="transmembrane region" description="Helical" evidence="1">
    <location>
        <begin position="12"/>
        <end position="38"/>
    </location>
</feature>
<proteinExistence type="predicted"/>
<keyword evidence="1" id="KW-1133">Transmembrane helix</keyword>
<protein>
    <submittedName>
        <fullName evidence="2">Uncharacterized protein</fullName>
    </submittedName>
</protein>
<accession>A0ABU6KI27</accession>
<keyword evidence="1" id="KW-0472">Membrane</keyword>
<dbReference type="Proteomes" id="UP001335737">
    <property type="component" value="Unassembled WGS sequence"/>
</dbReference>
<evidence type="ECO:0000313" key="3">
    <source>
        <dbReference type="Proteomes" id="UP001335737"/>
    </source>
</evidence>
<dbReference type="RefSeq" id="WP_327608380.1">
    <property type="nucleotide sequence ID" value="NZ_JARZFX010000008.1"/>
</dbReference>
<keyword evidence="1" id="KW-0812">Transmembrane</keyword>
<name>A0ABU6KI27_9BACI</name>
<keyword evidence="3" id="KW-1185">Reference proteome</keyword>
<reference evidence="2 3" key="1">
    <citation type="journal article" date="2024" name="Int. J. Syst. Evol. Microbiol.">
        <title>Virgibacillus tibetensis sp. nov., isolated from salt lake on the Tibetan Plateau of China.</title>
        <authorList>
            <person name="Phurbu D."/>
            <person name="Liu Z.-X."/>
            <person name="Wang R."/>
            <person name="Zheng Y.-Y."/>
            <person name="Liu H.-C."/>
            <person name="Zhou Y.-G."/>
            <person name="Yu Y.-J."/>
            <person name="Li A.-H."/>
        </authorList>
    </citation>
    <scope>NUCLEOTIDE SEQUENCE [LARGE SCALE GENOMIC DNA]</scope>
    <source>
        <strain evidence="2 3">C22-A2</strain>
    </source>
</reference>
<comment type="caution">
    <text evidence="2">The sequence shown here is derived from an EMBL/GenBank/DDBJ whole genome shotgun (WGS) entry which is preliminary data.</text>
</comment>